<evidence type="ECO:0000313" key="3">
    <source>
        <dbReference type="Proteomes" id="UP000190896"/>
    </source>
</evidence>
<proteinExistence type="predicted"/>
<keyword evidence="3" id="KW-1185">Reference proteome</keyword>
<comment type="caution">
    <text evidence="2">The sequence shown here is derived from an EMBL/GenBank/DDBJ whole genome shotgun (WGS) entry which is preliminary data.</text>
</comment>
<dbReference type="EMBL" id="MPRJ01000041">
    <property type="protein sequence ID" value="OOZ36395.1"/>
    <property type="molecule type" value="Genomic_DNA"/>
</dbReference>
<organism evidence="2 3">
    <name type="scientific">Solemya velesiana gill symbiont</name>
    <dbReference type="NCBI Taxonomy" id="1918948"/>
    <lineage>
        <taxon>Bacteria</taxon>
        <taxon>Pseudomonadati</taxon>
        <taxon>Pseudomonadota</taxon>
        <taxon>Gammaproteobacteria</taxon>
        <taxon>sulfur-oxidizing symbionts</taxon>
    </lineage>
</organism>
<feature type="compositionally biased region" description="Polar residues" evidence="1">
    <location>
        <begin position="56"/>
        <end position="71"/>
    </location>
</feature>
<protein>
    <submittedName>
        <fullName evidence="2">Uncharacterized protein</fullName>
    </submittedName>
</protein>
<reference evidence="2 3" key="1">
    <citation type="submission" date="2016-11" db="EMBL/GenBank/DDBJ databases">
        <title>Mixed transmission modes and dynamic genome evolution in an obligate animal-bacterial symbiosis.</title>
        <authorList>
            <person name="Russell S.L."/>
            <person name="Corbett-Detig R.B."/>
            <person name="Cavanaugh C.M."/>
        </authorList>
    </citation>
    <scope>NUCLEOTIDE SEQUENCE [LARGE SCALE GENOMIC DNA]</scope>
    <source>
        <strain evidence="2">Se-Cadez</strain>
    </source>
</reference>
<feature type="region of interest" description="Disordered" evidence="1">
    <location>
        <begin position="1"/>
        <end position="29"/>
    </location>
</feature>
<gene>
    <name evidence="2" type="ORF">BOW51_07360</name>
</gene>
<accession>A0A1T2KU65</accession>
<dbReference type="Proteomes" id="UP000190896">
    <property type="component" value="Unassembled WGS sequence"/>
</dbReference>
<sequence length="71" mass="8220">MSAFDRITETNRYQIPDTKESETWETSTTLRERHDKDMELQIADAGNPNNRYPFHNPSNGSLEPVQTNIPI</sequence>
<name>A0A1T2KU65_9GAMM</name>
<dbReference type="RefSeq" id="WP_078487218.1">
    <property type="nucleotide sequence ID" value="NZ_MPRJ01000041.1"/>
</dbReference>
<evidence type="ECO:0000313" key="2">
    <source>
        <dbReference type="EMBL" id="OOZ36395.1"/>
    </source>
</evidence>
<feature type="region of interest" description="Disordered" evidence="1">
    <location>
        <begin position="44"/>
        <end position="71"/>
    </location>
</feature>
<dbReference type="AlphaFoldDB" id="A0A1T2KU65"/>
<evidence type="ECO:0000256" key="1">
    <source>
        <dbReference type="SAM" id="MobiDB-lite"/>
    </source>
</evidence>